<dbReference type="Proteomes" id="UP000697710">
    <property type="component" value="Unassembled WGS sequence"/>
</dbReference>
<dbReference type="Pfam" id="PF00550">
    <property type="entry name" value="PP-binding"/>
    <property type="match status" value="1"/>
</dbReference>
<gene>
    <name evidence="2" type="ORF">KC729_21185</name>
</gene>
<accession>A0A956RS31</accession>
<evidence type="ECO:0000313" key="3">
    <source>
        <dbReference type="Proteomes" id="UP000697710"/>
    </source>
</evidence>
<sequence length="79" mass="9016">MNVENELKTYIRDEVLRDPAQSIADDEQLISTGRIDSLGLIQILTHISERYRVDLMRDGNPDDFESVRSIAAAIKRRTA</sequence>
<feature type="domain" description="Carrier" evidence="1">
    <location>
        <begin position="14"/>
        <end position="71"/>
    </location>
</feature>
<comment type="caution">
    <text evidence="2">The sequence shown here is derived from an EMBL/GenBank/DDBJ whole genome shotgun (WGS) entry which is preliminary data.</text>
</comment>
<reference evidence="2" key="2">
    <citation type="journal article" date="2021" name="Microbiome">
        <title>Successional dynamics and alternative stable states in a saline activated sludge microbial community over 9 years.</title>
        <authorList>
            <person name="Wang Y."/>
            <person name="Ye J."/>
            <person name="Ju F."/>
            <person name="Liu L."/>
            <person name="Boyd J.A."/>
            <person name="Deng Y."/>
            <person name="Parks D.H."/>
            <person name="Jiang X."/>
            <person name="Yin X."/>
            <person name="Woodcroft B.J."/>
            <person name="Tyson G.W."/>
            <person name="Hugenholtz P."/>
            <person name="Polz M.F."/>
            <person name="Zhang T."/>
        </authorList>
    </citation>
    <scope>NUCLEOTIDE SEQUENCE</scope>
    <source>
        <strain evidence="2">HKST-UBA01</strain>
    </source>
</reference>
<proteinExistence type="predicted"/>
<protein>
    <submittedName>
        <fullName evidence="2">Acyl carrier protein</fullName>
    </submittedName>
</protein>
<dbReference type="EMBL" id="JAGQHR010001047">
    <property type="protein sequence ID" value="MCA9730212.1"/>
    <property type="molecule type" value="Genomic_DNA"/>
</dbReference>
<organism evidence="2 3">
    <name type="scientific">Eiseniibacteriota bacterium</name>
    <dbReference type="NCBI Taxonomy" id="2212470"/>
    <lineage>
        <taxon>Bacteria</taxon>
        <taxon>Candidatus Eiseniibacteriota</taxon>
    </lineage>
</organism>
<dbReference type="InterPro" id="IPR009081">
    <property type="entry name" value="PP-bd_ACP"/>
</dbReference>
<evidence type="ECO:0000259" key="1">
    <source>
        <dbReference type="Pfam" id="PF00550"/>
    </source>
</evidence>
<dbReference type="InterPro" id="IPR036736">
    <property type="entry name" value="ACP-like_sf"/>
</dbReference>
<dbReference type="SUPFAM" id="SSF47336">
    <property type="entry name" value="ACP-like"/>
    <property type="match status" value="1"/>
</dbReference>
<reference evidence="2" key="1">
    <citation type="submission" date="2020-04" db="EMBL/GenBank/DDBJ databases">
        <authorList>
            <person name="Zhang T."/>
        </authorList>
    </citation>
    <scope>NUCLEOTIDE SEQUENCE</scope>
    <source>
        <strain evidence="2">HKST-UBA01</strain>
    </source>
</reference>
<dbReference type="AlphaFoldDB" id="A0A956RS31"/>
<evidence type="ECO:0000313" key="2">
    <source>
        <dbReference type="EMBL" id="MCA9730212.1"/>
    </source>
</evidence>
<dbReference type="Gene3D" id="1.10.1200.10">
    <property type="entry name" value="ACP-like"/>
    <property type="match status" value="1"/>
</dbReference>
<name>A0A956RS31_UNCEI</name>